<dbReference type="SUPFAM" id="SSF46894">
    <property type="entry name" value="C-terminal effector domain of the bipartite response regulators"/>
    <property type="match status" value="1"/>
</dbReference>
<dbReference type="CDD" id="cd06170">
    <property type="entry name" value="LuxR_C_like"/>
    <property type="match status" value="1"/>
</dbReference>
<reference evidence="5" key="1">
    <citation type="journal article" date="2019" name="Int. J. Syst. Evol. Microbiol.">
        <title>The Global Catalogue of Microorganisms (GCM) 10K type strain sequencing project: providing services to taxonomists for standard genome sequencing and annotation.</title>
        <authorList>
            <consortium name="The Broad Institute Genomics Platform"/>
            <consortium name="The Broad Institute Genome Sequencing Center for Infectious Disease"/>
            <person name="Wu L."/>
            <person name="Ma J."/>
        </authorList>
    </citation>
    <scope>NUCLEOTIDE SEQUENCE [LARGE SCALE GENOMIC DNA]</scope>
    <source>
        <strain evidence="5">CGMCC 4.7139</strain>
    </source>
</reference>
<dbReference type="InterPro" id="IPR011990">
    <property type="entry name" value="TPR-like_helical_dom_sf"/>
</dbReference>
<dbReference type="Pfam" id="PF13191">
    <property type="entry name" value="AAA_16"/>
    <property type="match status" value="1"/>
</dbReference>
<organism evidence="4 5">
    <name type="scientific">Streptomyces maoxianensis</name>
    <dbReference type="NCBI Taxonomy" id="1459942"/>
    <lineage>
        <taxon>Bacteria</taxon>
        <taxon>Bacillati</taxon>
        <taxon>Actinomycetota</taxon>
        <taxon>Actinomycetes</taxon>
        <taxon>Kitasatosporales</taxon>
        <taxon>Streptomycetaceae</taxon>
        <taxon>Streptomyces</taxon>
    </lineage>
</organism>
<dbReference type="InterPro" id="IPR041664">
    <property type="entry name" value="AAA_16"/>
</dbReference>
<protein>
    <submittedName>
        <fullName evidence="4">LuxR C-terminal-related transcriptional regulator</fullName>
    </submittedName>
</protein>
<keyword evidence="1" id="KW-0547">Nucleotide-binding</keyword>
<dbReference type="EMBL" id="JBHSFE010000022">
    <property type="protein sequence ID" value="MFC4611404.1"/>
    <property type="molecule type" value="Genomic_DNA"/>
</dbReference>
<dbReference type="Gene3D" id="3.40.50.300">
    <property type="entry name" value="P-loop containing nucleotide triphosphate hydrolases"/>
    <property type="match status" value="1"/>
</dbReference>
<evidence type="ECO:0000259" key="3">
    <source>
        <dbReference type="PROSITE" id="PS50043"/>
    </source>
</evidence>
<dbReference type="PROSITE" id="PS00622">
    <property type="entry name" value="HTH_LUXR_1"/>
    <property type="match status" value="1"/>
</dbReference>
<dbReference type="InterPro" id="IPR027417">
    <property type="entry name" value="P-loop_NTPase"/>
</dbReference>
<dbReference type="PANTHER" id="PTHR16305:SF28">
    <property type="entry name" value="GUANYLATE CYCLASE DOMAIN-CONTAINING PROTEIN"/>
    <property type="match status" value="1"/>
</dbReference>
<accession>A0ABV9GE41</accession>
<dbReference type="SUPFAM" id="SSF52540">
    <property type="entry name" value="P-loop containing nucleoside triphosphate hydrolases"/>
    <property type="match status" value="1"/>
</dbReference>
<keyword evidence="5" id="KW-1185">Reference proteome</keyword>
<dbReference type="InterPro" id="IPR016032">
    <property type="entry name" value="Sig_transdc_resp-reg_C-effctor"/>
</dbReference>
<dbReference type="PANTHER" id="PTHR16305">
    <property type="entry name" value="TESTICULAR SOLUBLE ADENYLYL CYCLASE"/>
    <property type="match status" value="1"/>
</dbReference>
<feature type="domain" description="HTH luxR-type" evidence="3">
    <location>
        <begin position="818"/>
        <end position="883"/>
    </location>
</feature>
<evidence type="ECO:0000256" key="2">
    <source>
        <dbReference type="ARBA" id="ARBA00022840"/>
    </source>
</evidence>
<evidence type="ECO:0000313" key="4">
    <source>
        <dbReference type="EMBL" id="MFC4611404.1"/>
    </source>
</evidence>
<dbReference type="Pfam" id="PF00196">
    <property type="entry name" value="GerE"/>
    <property type="match status" value="1"/>
</dbReference>
<dbReference type="SMART" id="SM00421">
    <property type="entry name" value="HTH_LUXR"/>
    <property type="match status" value="1"/>
</dbReference>
<sequence length="893" mass="95055">MVIESSPKPSAFANWPLVARSGELDAVKAAIGNFQCQAVIIQGPAGVGKTRLAEECLVQAMAAGHTGGRAVTSAAAAAIPLGAIAHLLPDTPIGDDPVAAFASAVTALQAGEDARRYVLLVDDLHLLDATSATVISQLLQTEQFFLIGTVCEGERRTAAVSSLDGGDRVSRIALGQLQPQDIEALLEQVLGGPVDGQTLQTLCEASGGNLLYLRELVLGALSSGTLTTYNGVSRLQELPVGTGRLAELIEARLTSAGPEGRDALEVLALAAPLELRLAEDQIPAATLERLEAGGLIQVRSDRCRHQVDLAHPLHGEVLRRRIPRLRRRRLLLRQCELLESLGARRRDDPLRIATWRLEATGTADPALLLRAAALARYAFDYGQAARLARAALAQEESFEVCLLLGETLYELGEFEEADDMLQRAGMLATTDEERLLAVVQRDQNLFWGAMRITEALDVNARARELLTSPTARDALNVAEATIRAFSGEPQQALDLLDGLQHVADPRTRVMGALTKTAALAEVGRTTEALALSESAYRTHAGITDLVAVAHPSSQLISQVYALCEAGRLRDAVIVAERAYWDAVADRAPNPQAWLALNLARCHHLAGRAASARRWYAEAAQVSAVHHFTPQRRLAVAGLVLVDSWLGDLPAADTALEEFLALPTAGWIRPDAQLAPAWRLAAAGDLSSARDILGDAAADAQRQGMWTLESQLLSDIARLGDLASVTNRLTELAKLCDGQFVAARAEHASAVTEHDPGRLADVSARLEALGTPLLAAEAATAAAEAYQGLGGIRAATAMSFRASNLAAQCEGARTPGLVRVDSAIPLTRREFDVALLASRGMASREIAERLVRSPRTVNNHLQRAYTKLGVTSRAELAEAMGPPDGDSPVEGAAL</sequence>
<dbReference type="Proteomes" id="UP001595993">
    <property type="component" value="Unassembled WGS sequence"/>
</dbReference>
<keyword evidence="2" id="KW-0067">ATP-binding</keyword>
<dbReference type="PRINTS" id="PR00038">
    <property type="entry name" value="HTHLUXR"/>
</dbReference>
<dbReference type="RefSeq" id="WP_381200471.1">
    <property type="nucleotide sequence ID" value="NZ_JBHSFE010000022.1"/>
</dbReference>
<dbReference type="PROSITE" id="PS50043">
    <property type="entry name" value="HTH_LUXR_2"/>
    <property type="match status" value="1"/>
</dbReference>
<dbReference type="Gene3D" id="1.25.40.10">
    <property type="entry name" value="Tetratricopeptide repeat domain"/>
    <property type="match status" value="1"/>
</dbReference>
<name>A0ABV9GE41_9ACTN</name>
<dbReference type="Gene3D" id="1.10.10.10">
    <property type="entry name" value="Winged helix-like DNA-binding domain superfamily/Winged helix DNA-binding domain"/>
    <property type="match status" value="1"/>
</dbReference>
<gene>
    <name evidence="4" type="ORF">ACFO9E_26955</name>
</gene>
<evidence type="ECO:0000256" key="1">
    <source>
        <dbReference type="ARBA" id="ARBA00022741"/>
    </source>
</evidence>
<dbReference type="InterPro" id="IPR000792">
    <property type="entry name" value="Tscrpt_reg_LuxR_C"/>
</dbReference>
<dbReference type="InterPro" id="IPR036388">
    <property type="entry name" value="WH-like_DNA-bd_sf"/>
</dbReference>
<comment type="caution">
    <text evidence="4">The sequence shown here is derived from an EMBL/GenBank/DDBJ whole genome shotgun (WGS) entry which is preliminary data.</text>
</comment>
<proteinExistence type="predicted"/>
<dbReference type="SUPFAM" id="SSF48452">
    <property type="entry name" value="TPR-like"/>
    <property type="match status" value="1"/>
</dbReference>
<evidence type="ECO:0000313" key="5">
    <source>
        <dbReference type="Proteomes" id="UP001595993"/>
    </source>
</evidence>